<feature type="domain" description="Aldehyde dehydrogenase" evidence="3">
    <location>
        <begin position="15"/>
        <end position="104"/>
    </location>
</feature>
<comment type="similarity">
    <text evidence="1">Belongs to the aldehyde dehydrogenase family.</text>
</comment>
<dbReference type="Proteomes" id="UP000813427">
    <property type="component" value="Unassembled WGS sequence"/>
</dbReference>
<dbReference type="GO" id="GO:0016620">
    <property type="term" value="F:oxidoreductase activity, acting on the aldehyde or oxo group of donors, NAD or NADP as acceptor"/>
    <property type="evidence" value="ECO:0007669"/>
    <property type="project" value="TreeGrafter"/>
</dbReference>
<comment type="caution">
    <text evidence="4">The sequence shown here is derived from an EMBL/GenBank/DDBJ whole genome shotgun (WGS) entry which is preliminary data.</text>
</comment>
<protein>
    <submittedName>
        <fullName evidence="4">Aldehyde/histidinol dehydrogenase</fullName>
    </submittedName>
</protein>
<dbReference type="EMBL" id="JAGPXF010000003">
    <property type="protein sequence ID" value="KAH7250903.1"/>
    <property type="molecule type" value="Genomic_DNA"/>
</dbReference>
<accession>A0A8K0RZF4</accession>
<evidence type="ECO:0000259" key="3">
    <source>
        <dbReference type="Pfam" id="PF00171"/>
    </source>
</evidence>
<proteinExistence type="inferred from homology"/>
<evidence type="ECO:0000313" key="5">
    <source>
        <dbReference type="Proteomes" id="UP000813427"/>
    </source>
</evidence>
<dbReference type="Gene3D" id="3.40.605.10">
    <property type="entry name" value="Aldehyde Dehydrogenase, Chain A, domain 1"/>
    <property type="match status" value="1"/>
</dbReference>
<feature type="non-terminal residue" evidence="4">
    <location>
        <position position="1"/>
    </location>
</feature>
<dbReference type="PANTHER" id="PTHR43720">
    <property type="entry name" value="2-AMINOMUCONIC SEMIALDEHYDE DEHYDROGENASE"/>
    <property type="match status" value="1"/>
</dbReference>
<evidence type="ECO:0000256" key="1">
    <source>
        <dbReference type="ARBA" id="ARBA00009986"/>
    </source>
</evidence>
<dbReference type="Pfam" id="PF00171">
    <property type="entry name" value="Aldedh"/>
    <property type="match status" value="1"/>
</dbReference>
<dbReference type="SUPFAM" id="SSF53720">
    <property type="entry name" value="ALDH-like"/>
    <property type="match status" value="1"/>
</dbReference>
<evidence type="ECO:0000256" key="2">
    <source>
        <dbReference type="ARBA" id="ARBA00023027"/>
    </source>
</evidence>
<keyword evidence="2" id="KW-0520">NAD</keyword>
<dbReference type="InterPro" id="IPR016161">
    <property type="entry name" value="Ald_DH/histidinol_DH"/>
</dbReference>
<dbReference type="InterPro" id="IPR016162">
    <property type="entry name" value="Ald_DH_N"/>
</dbReference>
<feature type="non-terminal residue" evidence="4">
    <location>
        <position position="105"/>
    </location>
</feature>
<dbReference type="InterPro" id="IPR015590">
    <property type="entry name" value="Aldehyde_DH_dom"/>
</dbReference>
<organism evidence="4 5">
    <name type="scientific">Fusarium tricinctum</name>
    <dbReference type="NCBI Taxonomy" id="61284"/>
    <lineage>
        <taxon>Eukaryota</taxon>
        <taxon>Fungi</taxon>
        <taxon>Dikarya</taxon>
        <taxon>Ascomycota</taxon>
        <taxon>Pezizomycotina</taxon>
        <taxon>Sordariomycetes</taxon>
        <taxon>Hypocreomycetidae</taxon>
        <taxon>Hypocreales</taxon>
        <taxon>Nectriaceae</taxon>
        <taxon>Fusarium</taxon>
        <taxon>Fusarium tricinctum species complex</taxon>
    </lineage>
</organism>
<sequence>QNYVSNEFDTSSPANFFDSINPKTGKSFARVPISSAAQVDHALQAATNAFKTWSKTTAAYRSSLLERVARLVEENKELLAVWESIDQGKTLARARVEVDRAATNF</sequence>
<keyword evidence="5" id="KW-1185">Reference proteome</keyword>
<evidence type="ECO:0000313" key="4">
    <source>
        <dbReference type="EMBL" id="KAH7250903.1"/>
    </source>
</evidence>
<reference evidence="4" key="1">
    <citation type="journal article" date="2021" name="Nat. Commun.">
        <title>Genetic determinants of endophytism in the Arabidopsis root mycobiome.</title>
        <authorList>
            <person name="Mesny F."/>
            <person name="Miyauchi S."/>
            <person name="Thiergart T."/>
            <person name="Pickel B."/>
            <person name="Atanasova L."/>
            <person name="Karlsson M."/>
            <person name="Huettel B."/>
            <person name="Barry K.W."/>
            <person name="Haridas S."/>
            <person name="Chen C."/>
            <person name="Bauer D."/>
            <person name="Andreopoulos W."/>
            <person name="Pangilinan J."/>
            <person name="LaButti K."/>
            <person name="Riley R."/>
            <person name="Lipzen A."/>
            <person name="Clum A."/>
            <person name="Drula E."/>
            <person name="Henrissat B."/>
            <person name="Kohler A."/>
            <person name="Grigoriev I.V."/>
            <person name="Martin F.M."/>
            <person name="Hacquard S."/>
        </authorList>
    </citation>
    <scope>NUCLEOTIDE SEQUENCE</scope>
    <source>
        <strain evidence="4">MPI-SDFR-AT-0068</strain>
    </source>
</reference>
<gene>
    <name evidence="4" type="ORF">BKA59DRAFT_364666</name>
</gene>
<dbReference type="PANTHER" id="PTHR43720:SF2">
    <property type="entry name" value="2-AMINOMUCONIC SEMIALDEHYDE DEHYDROGENASE"/>
    <property type="match status" value="1"/>
</dbReference>
<dbReference type="AlphaFoldDB" id="A0A8K0RZF4"/>
<name>A0A8K0RZF4_9HYPO</name>
<dbReference type="OrthoDB" id="3833313at2759"/>